<gene>
    <name evidence="1" type="ORF">COV49_00530</name>
</gene>
<dbReference type="EMBL" id="PCWW01000009">
    <property type="protein sequence ID" value="PIR13973.1"/>
    <property type="molecule type" value="Genomic_DNA"/>
</dbReference>
<evidence type="ECO:0000313" key="1">
    <source>
        <dbReference type="EMBL" id="PIR13973.1"/>
    </source>
</evidence>
<organism evidence="1 2">
    <name type="scientific">Candidatus Falkowbacteria bacterium CG11_big_fil_rev_8_21_14_0_20_39_10</name>
    <dbReference type="NCBI Taxonomy" id="1974570"/>
    <lineage>
        <taxon>Bacteria</taxon>
        <taxon>Candidatus Falkowiibacteriota</taxon>
    </lineage>
</organism>
<dbReference type="Proteomes" id="UP000230869">
    <property type="component" value="Unassembled WGS sequence"/>
</dbReference>
<comment type="caution">
    <text evidence="1">The sequence shown here is derived from an EMBL/GenBank/DDBJ whole genome shotgun (WGS) entry which is preliminary data.</text>
</comment>
<name>A0A2M6KAB2_9BACT</name>
<evidence type="ECO:0000313" key="2">
    <source>
        <dbReference type="Proteomes" id="UP000230869"/>
    </source>
</evidence>
<reference evidence="1 2" key="1">
    <citation type="submission" date="2017-09" db="EMBL/GenBank/DDBJ databases">
        <title>Depth-based differentiation of microbial function through sediment-hosted aquifers and enrichment of novel symbionts in the deep terrestrial subsurface.</title>
        <authorList>
            <person name="Probst A.J."/>
            <person name="Ladd B."/>
            <person name="Jarett J.K."/>
            <person name="Geller-Mcgrath D.E."/>
            <person name="Sieber C.M."/>
            <person name="Emerson J.B."/>
            <person name="Anantharaman K."/>
            <person name="Thomas B.C."/>
            <person name="Malmstrom R."/>
            <person name="Stieglmeier M."/>
            <person name="Klingl A."/>
            <person name="Woyke T."/>
            <person name="Ryan C.M."/>
            <person name="Banfield J.F."/>
        </authorList>
    </citation>
    <scope>NUCLEOTIDE SEQUENCE [LARGE SCALE GENOMIC DNA]</scope>
    <source>
        <strain evidence="1">CG11_big_fil_rev_8_21_14_0_20_39_10</strain>
    </source>
</reference>
<accession>A0A2M6KAB2</accession>
<proteinExistence type="predicted"/>
<protein>
    <submittedName>
        <fullName evidence="1">Uncharacterized protein</fullName>
    </submittedName>
</protein>
<dbReference type="AlphaFoldDB" id="A0A2M6KAB2"/>
<sequence length="128" mass="15018">MSEFEKFFDDLEKEGIIEKVVYMFFEGFESFLTINNEIKQKFFREMKKFVINPQEEEVLDKIIGQKMNLVFQGENFPGLSLECAKFGVIMKEAISEIKDVDEDKIAIVKKIYILILYEILGISQKRAV</sequence>